<evidence type="ECO:0000259" key="1">
    <source>
        <dbReference type="Pfam" id="PF01494"/>
    </source>
</evidence>
<dbReference type="AlphaFoldDB" id="A0A4R2IFE1"/>
<keyword evidence="3" id="KW-1185">Reference proteome</keyword>
<proteinExistence type="predicted"/>
<comment type="caution">
    <text evidence="2">The sequence shown here is derived from an EMBL/GenBank/DDBJ whole genome shotgun (WGS) entry which is preliminary data.</text>
</comment>
<dbReference type="Proteomes" id="UP000294862">
    <property type="component" value="Unassembled WGS sequence"/>
</dbReference>
<name>A0A4R2IFE1_9GAMM</name>
<dbReference type="SUPFAM" id="SSF51905">
    <property type="entry name" value="FAD/NAD(P)-binding domain"/>
    <property type="match status" value="1"/>
</dbReference>
<dbReference type="Gene3D" id="3.30.9.10">
    <property type="entry name" value="D-Amino Acid Oxidase, subunit A, domain 2"/>
    <property type="match status" value="1"/>
</dbReference>
<reference evidence="2 3" key="1">
    <citation type="journal article" date="2015" name="Stand. Genomic Sci.">
        <title>Genomic Encyclopedia of Bacterial and Archaeal Type Strains, Phase III: the genomes of soil and plant-associated and newly described type strains.</title>
        <authorList>
            <person name="Whitman W.B."/>
            <person name="Woyke T."/>
            <person name="Klenk H.P."/>
            <person name="Zhou Y."/>
            <person name="Lilburn T.G."/>
            <person name="Beck B.J."/>
            <person name="De Vos P."/>
            <person name="Vandamme P."/>
            <person name="Eisen J.A."/>
            <person name="Garrity G."/>
            <person name="Hugenholtz P."/>
            <person name="Kyrpides N.C."/>
        </authorList>
    </citation>
    <scope>NUCLEOTIDE SEQUENCE [LARGE SCALE GENOMIC DNA]</scope>
    <source>
        <strain evidence="2 3">A3</strain>
    </source>
</reference>
<dbReference type="InterPro" id="IPR051704">
    <property type="entry name" value="FAD_aromatic-hydroxylase"/>
</dbReference>
<sequence>MRIDEPRRWCDEALAALACRGRISPAFTRGCARTRILAGVYRRRAIRMRVAINGAGIAGPTLAWWLQRAGHEVILVERAPAVREGGYVVDFWGLGYDIAEKMGLVPDLRALGYPVREVRYVDAHGRRRGGFDVEVFRHLTHDRFTSLRRSDLAATIFGALGDAVETRFGDSIASIEDGPGGARVHFERGDARDVDVVVGADGLHSRVRALAFGADDVAEVSLGYHVAAFDAIGYRPRDELTYVSHGVAGRQVSRFAMRDDRSLFLFVFADEHLREREPSDDAERKRVLTNVFADVGWECPAILDAMAGAGEVYFDRVSQIRMPAWTKGRVALLGDAAACVSLLAGEGTGLAMVEAYVLAGELDRCGGDIATAFARHETLLRPFLAGKQAAAVRFASSFAPKTAPGVLVRDWVTRLLRIPAIADYFIGRDLRDDLVLPDY</sequence>
<dbReference type="PRINTS" id="PR00420">
    <property type="entry name" value="RNGMNOXGNASE"/>
</dbReference>
<evidence type="ECO:0000313" key="3">
    <source>
        <dbReference type="Proteomes" id="UP000294862"/>
    </source>
</evidence>
<dbReference type="PANTHER" id="PTHR46865">
    <property type="entry name" value="OXIDOREDUCTASE-RELATED"/>
    <property type="match status" value="1"/>
</dbReference>
<dbReference type="InterPro" id="IPR002938">
    <property type="entry name" value="FAD-bd"/>
</dbReference>
<feature type="domain" description="FAD-binding" evidence="1">
    <location>
        <begin position="48"/>
        <end position="362"/>
    </location>
</feature>
<dbReference type="NCBIfam" id="NF005761">
    <property type="entry name" value="PRK07588.1"/>
    <property type="match status" value="1"/>
</dbReference>
<protein>
    <submittedName>
        <fullName evidence="2">2-polyprenyl-6-methoxyphenol hydroxylase-like FAD-dependent oxidoreductase</fullName>
    </submittedName>
</protein>
<dbReference type="Pfam" id="PF01494">
    <property type="entry name" value="FAD_binding_3"/>
    <property type="match status" value="1"/>
</dbReference>
<organism evidence="2 3">
    <name type="scientific">Dokdonella fugitiva</name>
    <dbReference type="NCBI Taxonomy" id="328517"/>
    <lineage>
        <taxon>Bacteria</taxon>
        <taxon>Pseudomonadati</taxon>
        <taxon>Pseudomonadota</taxon>
        <taxon>Gammaproteobacteria</taxon>
        <taxon>Lysobacterales</taxon>
        <taxon>Rhodanobacteraceae</taxon>
        <taxon>Dokdonella</taxon>
    </lineage>
</organism>
<accession>A0A4R2IFE1</accession>
<dbReference type="GO" id="GO:0071949">
    <property type="term" value="F:FAD binding"/>
    <property type="evidence" value="ECO:0007669"/>
    <property type="project" value="InterPro"/>
</dbReference>
<gene>
    <name evidence="2" type="ORF">EV148_101319</name>
</gene>
<dbReference type="InterPro" id="IPR036188">
    <property type="entry name" value="FAD/NAD-bd_sf"/>
</dbReference>
<dbReference type="PANTHER" id="PTHR46865:SF8">
    <property type="entry name" value="POSSIBLE OXIDOREDUCTASE"/>
    <property type="match status" value="1"/>
</dbReference>
<dbReference type="EMBL" id="SLWQ01000001">
    <property type="protein sequence ID" value="TCO42912.1"/>
    <property type="molecule type" value="Genomic_DNA"/>
</dbReference>
<dbReference type="Gene3D" id="3.50.50.60">
    <property type="entry name" value="FAD/NAD(P)-binding domain"/>
    <property type="match status" value="1"/>
</dbReference>
<evidence type="ECO:0000313" key="2">
    <source>
        <dbReference type="EMBL" id="TCO42912.1"/>
    </source>
</evidence>